<evidence type="ECO:0000256" key="1">
    <source>
        <dbReference type="SAM" id="Coils"/>
    </source>
</evidence>
<protein>
    <submittedName>
        <fullName evidence="3">Uncharacterized protein</fullName>
    </submittedName>
</protein>
<keyword evidence="1" id="KW-0175">Coiled coil</keyword>
<sequence length="442" mass="49275">MESTSTADLLASLELLDDVEGFDLFFSDVNSAVEPAYTTRDASLDQDSALMQQLELSGDLDSTLSKLIHTPSCSEEDTSNAAPSTHPLLNDVNKQQKSTRKLRHQRKKNELEYLRGQVTELEKELESLKGPSKTQTGDQVAACPAGGDVSVLWERVATNQRRERVKAEVENAKLRERLEGQLKMAKSLEKLLRKRPAEEIASGEYVKMRMQKMAGLQESEVFALLASKVDTLYERVDAVMKEVGLGFVRRERNEAQVKRDRSGRVCVELVDAKILPFAVQDVAKAVWKTLTSKRIELDNGYYKALDCTDDTVRAEFCVTLRLRRAEALVRLHIFGKRVVQESRVVMVWATFGQTEGAPFGMQRINLSECGWTLVERVASEVPASGGGTIVQSCVRLTPEVDNARGLKAHVGVLTNLVIGSYGLNMQTLHQEVENHLVQDALQ</sequence>
<dbReference type="OrthoDB" id="72677at2759"/>
<comment type="caution">
    <text evidence="3">The sequence shown here is derived from an EMBL/GenBank/DDBJ whole genome shotgun (WGS) entry which is preliminary data.</text>
</comment>
<evidence type="ECO:0000256" key="2">
    <source>
        <dbReference type="SAM" id="MobiDB-lite"/>
    </source>
</evidence>
<dbReference type="PANTHER" id="PTHR35796:SF3">
    <property type="entry name" value="BHLH DOMAIN-CONTAINING PROTEIN"/>
    <property type="match status" value="1"/>
</dbReference>
<dbReference type="Proteomes" id="UP000435112">
    <property type="component" value="Unassembled WGS sequence"/>
</dbReference>
<accession>A0A6A3NBE4</accession>
<dbReference type="EMBL" id="QXFU01000139">
    <property type="protein sequence ID" value="KAE9042752.1"/>
    <property type="molecule type" value="Genomic_DNA"/>
</dbReference>
<proteinExistence type="predicted"/>
<dbReference type="AlphaFoldDB" id="A0A6A3NBE4"/>
<gene>
    <name evidence="3" type="ORF">PR002_g3719</name>
</gene>
<name>A0A6A3NBE4_9STRA</name>
<feature type="coiled-coil region" evidence="1">
    <location>
        <begin position="155"/>
        <end position="195"/>
    </location>
</feature>
<organism evidence="3 4">
    <name type="scientific">Phytophthora rubi</name>
    <dbReference type="NCBI Taxonomy" id="129364"/>
    <lineage>
        <taxon>Eukaryota</taxon>
        <taxon>Sar</taxon>
        <taxon>Stramenopiles</taxon>
        <taxon>Oomycota</taxon>
        <taxon>Peronosporomycetes</taxon>
        <taxon>Peronosporales</taxon>
        <taxon>Peronosporaceae</taxon>
        <taxon>Phytophthora</taxon>
    </lineage>
</organism>
<dbReference type="PANTHER" id="PTHR35796">
    <property type="entry name" value="HYPOTHETICAL CYTOSOLIC PROTEIN"/>
    <property type="match status" value="1"/>
</dbReference>
<evidence type="ECO:0000313" key="3">
    <source>
        <dbReference type="EMBL" id="KAE9042752.1"/>
    </source>
</evidence>
<reference evidence="3 4" key="1">
    <citation type="submission" date="2018-09" db="EMBL/GenBank/DDBJ databases">
        <title>Genomic investigation of the strawberry pathogen Phytophthora fragariae indicates pathogenicity is determined by transcriptional variation in three key races.</title>
        <authorList>
            <person name="Adams T.M."/>
            <person name="Armitage A.D."/>
            <person name="Sobczyk M.K."/>
            <person name="Bates H.J."/>
            <person name="Dunwell J.M."/>
            <person name="Nellist C.F."/>
            <person name="Harrison R.J."/>
        </authorList>
    </citation>
    <scope>NUCLEOTIDE SEQUENCE [LARGE SCALE GENOMIC DNA]</scope>
    <source>
        <strain evidence="3 4">SCRP324</strain>
    </source>
</reference>
<evidence type="ECO:0000313" key="4">
    <source>
        <dbReference type="Proteomes" id="UP000435112"/>
    </source>
</evidence>
<feature type="region of interest" description="Disordered" evidence="2">
    <location>
        <begin position="72"/>
        <end position="105"/>
    </location>
</feature>